<dbReference type="OrthoDB" id="2066120at2"/>
<evidence type="ECO:0000313" key="11">
    <source>
        <dbReference type="Proteomes" id="UP000283880"/>
    </source>
</evidence>
<dbReference type="PROSITE" id="PS51755">
    <property type="entry name" value="OMPR_PHOB"/>
    <property type="match status" value="1"/>
</dbReference>
<dbReference type="GO" id="GO:0005829">
    <property type="term" value="C:cytosol"/>
    <property type="evidence" value="ECO:0007669"/>
    <property type="project" value="TreeGrafter"/>
</dbReference>
<dbReference type="GO" id="GO:0006355">
    <property type="term" value="P:regulation of DNA-templated transcription"/>
    <property type="evidence" value="ECO:0007669"/>
    <property type="project" value="InterPro"/>
</dbReference>
<dbReference type="PANTHER" id="PTHR48111:SF2">
    <property type="entry name" value="RESPONSE REGULATOR SAER"/>
    <property type="match status" value="1"/>
</dbReference>
<dbReference type="Pfam" id="PF00072">
    <property type="entry name" value="Response_reg"/>
    <property type="match status" value="1"/>
</dbReference>
<dbReference type="InterPro" id="IPR001867">
    <property type="entry name" value="OmpR/PhoB-type_DNA-bd"/>
</dbReference>
<dbReference type="Gene3D" id="6.10.250.690">
    <property type="match status" value="1"/>
</dbReference>
<dbReference type="SMART" id="SM00448">
    <property type="entry name" value="REC"/>
    <property type="match status" value="1"/>
</dbReference>
<gene>
    <name evidence="10" type="ORF">DWV29_09225</name>
</gene>
<evidence type="ECO:0000256" key="2">
    <source>
        <dbReference type="ARBA" id="ARBA00023015"/>
    </source>
</evidence>
<evidence type="ECO:0000259" key="9">
    <source>
        <dbReference type="PROSITE" id="PS51755"/>
    </source>
</evidence>
<dbReference type="SUPFAM" id="SSF46894">
    <property type="entry name" value="C-terminal effector domain of the bipartite response regulators"/>
    <property type="match status" value="1"/>
</dbReference>
<keyword evidence="2" id="KW-0805">Transcription regulation</keyword>
<evidence type="ECO:0000259" key="8">
    <source>
        <dbReference type="PROSITE" id="PS50110"/>
    </source>
</evidence>
<evidence type="ECO:0000256" key="4">
    <source>
        <dbReference type="ARBA" id="ARBA00023163"/>
    </source>
</evidence>
<dbReference type="InterPro" id="IPR016032">
    <property type="entry name" value="Sig_transdc_resp-reg_C-effctor"/>
</dbReference>
<comment type="caution">
    <text evidence="10">The sequence shown here is derived from an EMBL/GenBank/DDBJ whole genome shotgun (WGS) entry which is preliminary data.</text>
</comment>
<evidence type="ECO:0000256" key="1">
    <source>
        <dbReference type="ARBA" id="ARBA00018672"/>
    </source>
</evidence>
<evidence type="ECO:0000313" key="10">
    <source>
        <dbReference type="EMBL" id="RGX29890.1"/>
    </source>
</evidence>
<feature type="DNA-binding region" description="OmpR/PhoB-type" evidence="7">
    <location>
        <begin position="132"/>
        <end position="227"/>
    </location>
</feature>
<feature type="domain" description="Response regulatory" evidence="8">
    <location>
        <begin position="5"/>
        <end position="118"/>
    </location>
</feature>
<dbReference type="EMBL" id="QSBM01000006">
    <property type="protein sequence ID" value="RGX29890.1"/>
    <property type="molecule type" value="Genomic_DNA"/>
</dbReference>
<evidence type="ECO:0000256" key="6">
    <source>
        <dbReference type="PROSITE-ProRule" id="PRU00169"/>
    </source>
</evidence>
<evidence type="ECO:0000256" key="7">
    <source>
        <dbReference type="PROSITE-ProRule" id="PRU01091"/>
    </source>
</evidence>
<reference evidence="10 11" key="1">
    <citation type="submission" date="2018-08" db="EMBL/GenBank/DDBJ databases">
        <title>A genome reference for cultivated species of the human gut microbiota.</title>
        <authorList>
            <person name="Zou Y."/>
            <person name="Xue W."/>
            <person name="Luo G."/>
        </authorList>
    </citation>
    <scope>NUCLEOTIDE SEQUENCE [LARGE SCALE GENOMIC DNA]</scope>
    <source>
        <strain evidence="10 11">AF04-15</strain>
    </source>
</reference>
<dbReference type="CDD" id="cd00383">
    <property type="entry name" value="trans_reg_C"/>
    <property type="match status" value="1"/>
</dbReference>
<dbReference type="InterPro" id="IPR039420">
    <property type="entry name" value="WalR-like"/>
</dbReference>
<proteinExistence type="predicted"/>
<comment type="function">
    <text evidence="5">May play the central regulatory role in sporulation. It may be an element of the effector pathway responsible for the activation of sporulation genes in response to nutritional stress. Spo0A may act in concert with spo0H (a sigma factor) to control the expression of some genes that are critical to the sporulation process.</text>
</comment>
<accession>A0A413FGH9</accession>
<dbReference type="Gene3D" id="1.10.10.10">
    <property type="entry name" value="Winged helix-like DNA-binding domain superfamily/Winged helix DNA-binding domain"/>
    <property type="match status" value="1"/>
</dbReference>
<dbReference type="RefSeq" id="WP_024736813.1">
    <property type="nucleotide sequence ID" value="NZ_BAABXR010000001.1"/>
</dbReference>
<dbReference type="PANTHER" id="PTHR48111">
    <property type="entry name" value="REGULATOR OF RPOS"/>
    <property type="match status" value="1"/>
</dbReference>
<organism evidence="10 11">
    <name type="scientific">Enterocloster asparagiformis</name>
    <dbReference type="NCBI Taxonomy" id="333367"/>
    <lineage>
        <taxon>Bacteria</taxon>
        <taxon>Bacillati</taxon>
        <taxon>Bacillota</taxon>
        <taxon>Clostridia</taxon>
        <taxon>Lachnospirales</taxon>
        <taxon>Lachnospiraceae</taxon>
        <taxon>Enterocloster</taxon>
    </lineage>
</organism>
<dbReference type="PROSITE" id="PS50110">
    <property type="entry name" value="RESPONSE_REGULATORY"/>
    <property type="match status" value="1"/>
</dbReference>
<feature type="domain" description="OmpR/PhoB-type" evidence="9">
    <location>
        <begin position="132"/>
        <end position="227"/>
    </location>
</feature>
<dbReference type="GO" id="GO:0032993">
    <property type="term" value="C:protein-DNA complex"/>
    <property type="evidence" value="ECO:0007669"/>
    <property type="project" value="TreeGrafter"/>
</dbReference>
<dbReference type="SMART" id="SM00862">
    <property type="entry name" value="Trans_reg_C"/>
    <property type="match status" value="1"/>
</dbReference>
<dbReference type="InterPro" id="IPR011006">
    <property type="entry name" value="CheY-like_superfamily"/>
</dbReference>
<keyword evidence="3 7" id="KW-0238">DNA-binding</keyword>
<dbReference type="Proteomes" id="UP000283880">
    <property type="component" value="Unassembled WGS sequence"/>
</dbReference>
<name>A0A413FGH9_9FIRM</name>
<evidence type="ECO:0000256" key="5">
    <source>
        <dbReference type="ARBA" id="ARBA00024867"/>
    </source>
</evidence>
<dbReference type="InterPro" id="IPR001789">
    <property type="entry name" value="Sig_transdc_resp-reg_receiver"/>
</dbReference>
<dbReference type="Gene3D" id="3.40.50.2300">
    <property type="match status" value="1"/>
</dbReference>
<dbReference type="Pfam" id="PF00486">
    <property type="entry name" value="Trans_reg_C"/>
    <property type="match status" value="1"/>
</dbReference>
<evidence type="ECO:0000256" key="3">
    <source>
        <dbReference type="ARBA" id="ARBA00023125"/>
    </source>
</evidence>
<dbReference type="InterPro" id="IPR036388">
    <property type="entry name" value="WH-like_DNA-bd_sf"/>
</dbReference>
<dbReference type="GO" id="GO:0000976">
    <property type="term" value="F:transcription cis-regulatory region binding"/>
    <property type="evidence" value="ECO:0007669"/>
    <property type="project" value="TreeGrafter"/>
</dbReference>
<dbReference type="GO" id="GO:0000156">
    <property type="term" value="F:phosphorelay response regulator activity"/>
    <property type="evidence" value="ECO:0007669"/>
    <property type="project" value="TreeGrafter"/>
</dbReference>
<dbReference type="AlphaFoldDB" id="A0A413FGH9"/>
<sequence>MRKNRVLIIDHDLQTCKDIKYNVDSEMTDEYYTLTVREGLTELASKEYDLVILNACFPENDGMELLKTLRDLKPMPILILSTSSALADKLEAFKVGADDYLTKPFETEECLARVYALLRRFCDLNHLKTRVYSIVAHDDLIIKRHTRQALISGRPLELTYREYELLNLFMSHPERVYTFEQLYEQVWAEPYMGNKNSVVCEMKRLRKKLGDTDPIEAVREVGYRFKKK</sequence>
<dbReference type="SUPFAM" id="SSF52172">
    <property type="entry name" value="CheY-like"/>
    <property type="match status" value="1"/>
</dbReference>
<keyword evidence="4" id="KW-0804">Transcription</keyword>
<comment type="caution">
    <text evidence="6">Lacks conserved residue(s) required for the propagation of feature annotation.</text>
</comment>
<protein>
    <recommendedName>
        <fullName evidence="1">Stage 0 sporulation protein A homolog</fullName>
    </recommendedName>
</protein>